<organism evidence="1 2">
    <name type="scientific">Aspergillus sclerotiicarbonarius (strain CBS 121057 / IBT 28362)</name>
    <dbReference type="NCBI Taxonomy" id="1448318"/>
    <lineage>
        <taxon>Eukaryota</taxon>
        <taxon>Fungi</taxon>
        <taxon>Dikarya</taxon>
        <taxon>Ascomycota</taxon>
        <taxon>Pezizomycotina</taxon>
        <taxon>Eurotiomycetes</taxon>
        <taxon>Eurotiomycetidae</taxon>
        <taxon>Eurotiales</taxon>
        <taxon>Aspergillaceae</taxon>
        <taxon>Aspergillus</taxon>
        <taxon>Aspergillus subgen. Circumdati</taxon>
    </lineage>
</organism>
<keyword evidence="2" id="KW-1185">Reference proteome</keyword>
<dbReference type="STRING" id="1448318.A0A319EP80"/>
<accession>A0A319EP80</accession>
<dbReference type="VEuPathDB" id="FungiDB:BO78DRAFT_425939"/>
<protein>
    <submittedName>
        <fullName evidence="1">Uncharacterized protein</fullName>
    </submittedName>
</protein>
<reference evidence="1 2" key="1">
    <citation type="submission" date="2018-02" db="EMBL/GenBank/DDBJ databases">
        <title>The genomes of Aspergillus section Nigri reveals drivers in fungal speciation.</title>
        <authorList>
            <consortium name="DOE Joint Genome Institute"/>
            <person name="Vesth T.C."/>
            <person name="Nybo J."/>
            <person name="Theobald S."/>
            <person name="Brandl J."/>
            <person name="Frisvad J.C."/>
            <person name="Nielsen K.F."/>
            <person name="Lyhne E.K."/>
            <person name="Kogle M.E."/>
            <person name="Kuo A."/>
            <person name="Riley R."/>
            <person name="Clum A."/>
            <person name="Nolan M."/>
            <person name="Lipzen A."/>
            <person name="Salamov A."/>
            <person name="Henrissat B."/>
            <person name="Wiebenga A."/>
            <person name="De vries R.P."/>
            <person name="Grigoriev I.V."/>
            <person name="Mortensen U.H."/>
            <person name="Andersen M.R."/>
            <person name="Baker S.E."/>
        </authorList>
    </citation>
    <scope>NUCLEOTIDE SEQUENCE [LARGE SCALE GENOMIC DNA]</scope>
    <source>
        <strain evidence="1 2">CBS 121057</strain>
    </source>
</reference>
<dbReference type="Proteomes" id="UP000248423">
    <property type="component" value="Unassembled WGS sequence"/>
</dbReference>
<evidence type="ECO:0000313" key="1">
    <source>
        <dbReference type="EMBL" id="PYI11460.1"/>
    </source>
</evidence>
<name>A0A319EP80_ASPSB</name>
<evidence type="ECO:0000313" key="2">
    <source>
        <dbReference type="Proteomes" id="UP000248423"/>
    </source>
</evidence>
<gene>
    <name evidence="1" type="ORF">BO78DRAFT_425939</name>
</gene>
<dbReference type="OrthoDB" id="4511126at2759"/>
<dbReference type="AlphaFoldDB" id="A0A319EP80"/>
<sequence>MSFDTSQNQAVIGHDILWWPSVLWDEFPTTSLTETALRQLDYRNLCLQQSQGPIPRAFFQFAPEYLRKCSSQNLKEIKQLSRHGGPDLTDLRGYPPPIYHVYSLMPTESGNLEPVQVNPKKRKRAEPTAYYQEPIAYPQQPVAYPQPHMAYPQQRMAYPQQSMAYPQQPTAYPQQPMAYPQQSTAYYQNPQSPFDTFQMFHFDYPLERPVKIPRPNHLVSGQQQYSPRIR</sequence>
<dbReference type="EMBL" id="KZ826318">
    <property type="protein sequence ID" value="PYI11460.1"/>
    <property type="molecule type" value="Genomic_DNA"/>
</dbReference>
<proteinExistence type="predicted"/>